<feature type="compositionally biased region" description="Basic residues" evidence="5">
    <location>
        <begin position="9"/>
        <end position="24"/>
    </location>
</feature>
<comment type="caution">
    <text evidence="9">The sequence shown here is derived from an EMBL/GenBank/DDBJ whole genome shotgun (WGS) entry which is preliminary data.</text>
</comment>
<dbReference type="InterPro" id="IPR011990">
    <property type="entry name" value="TPR-like_helical_dom_sf"/>
</dbReference>
<dbReference type="Proteomes" id="UP000285301">
    <property type="component" value="Unassembled WGS sequence"/>
</dbReference>
<evidence type="ECO:0000313" key="7">
    <source>
        <dbReference type="EMBL" id="RWS01309.1"/>
    </source>
</evidence>
<dbReference type="InterPro" id="IPR003107">
    <property type="entry name" value="HAT"/>
</dbReference>
<evidence type="ECO:0000313" key="10">
    <source>
        <dbReference type="Proteomes" id="UP000285301"/>
    </source>
</evidence>
<dbReference type="InterPro" id="IPR045209">
    <property type="entry name" value="Rrp5"/>
</dbReference>
<dbReference type="Pfam" id="PF23240">
    <property type="entry name" value="HAT_PRP39_N"/>
    <property type="match status" value="1"/>
</dbReference>
<dbReference type="EMBL" id="NCKU01008771">
    <property type="protein sequence ID" value="RWS01692.1"/>
    <property type="molecule type" value="Genomic_DNA"/>
</dbReference>
<evidence type="ECO:0000256" key="3">
    <source>
        <dbReference type="ARBA" id="ARBA00022737"/>
    </source>
</evidence>
<sequence>MSAIGGSVHSKKRSKNHSKRKVKKRFQDEGNKAKKVEKESKCLTVDEGFVWNERESIKEQKDEESSSDQSQSEASDGSEQKLVKKRKSRKVRNEEAKQREEYLRSREKLLLDSNRAPETEDDFERLVISSPNSSIVWIHYMSFYLDEGAIEKARNIAERALITISFREEKEKLNVWIALLNLENTYGNEESLNACFTRALQQNDQLTIYNHMIKIYEQSDKLKSAEQLYDVMLRKFKKEKSVWINLGVFHMKHNNEKSARKVLERSLLSLEKREHIDIISKFAQLEFQFGDYERGRTMFENLLNTYPKRVDIWSIYVDMMIKYAPTNSLDTLASIREVFERMITLKLPVKKMRTLFKKYLDFESKYGNEDTFARVKQKAKDYVESNPFASMVDNKV</sequence>
<evidence type="ECO:0000313" key="8">
    <source>
        <dbReference type="EMBL" id="RWS01692.1"/>
    </source>
</evidence>
<dbReference type="GO" id="GO:0006364">
    <property type="term" value="P:rRNA processing"/>
    <property type="evidence" value="ECO:0007669"/>
    <property type="project" value="UniProtKB-KW"/>
</dbReference>
<dbReference type="AlphaFoldDB" id="A0A3S3P7I2"/>
<comment type="subcellular location">
    <subcellularLocation>
        <location evidence="1">Nucleus</location>
        <location evidence="1">Nucleolus</location>
    </subcellularLocation>
</comment>
<dbReference type="STRING" id="1965070.A0A3S3P7I2"/>
<evidence type="ECO:0000313" key="9">
    <source>
        <dbReference type="EMBL" id="RWS09593.1"/>
    </source>
</evidence>
<accession>A0A3S3P7I2</accession>
<dbReference type="GO" id="GO:0032040">
    <property type="term" value="C:small-subunit processome"/>
    <property type="evidence" value="ECO:0007669"/>
    <property type="project" value="TreeGrafter"/>
</dbReference>
<proteinExistence type="predicted"/>
<reference evidence="9" key="2">
    <citation type="submission" date="2018-11" db="EMBL/GenBank/DDBJ databases">
        <title>Trombidioid mite genomics.</title>
        <authorList>
            <person name="Dong X."/>
        </authorList>
    </citation>
    <scope>NUCLEOTIDE SEQUENCE</scope>
    <source>
        <strain evidence="9">UoL-WK</strain>
    </source>
</reference>
<dbReference type="InterPro" id="IPR008847">
    <property type="entry name" value="Suf"/>
</dbReference>
<feature type="region of interest" description="Disordered" evidence="5">
    <location>
        <begin position="1"/>
        <end position="39"/>
    </location>
</feature>
<evidence type="ECO:0000259" key="6">
    <source>
        <dbReference type="Pfam" id="PF05843"/>
    </source>
</evidence>
<dbReference type="EMBL" id="NCKU01009425">
    <property type="protein sequence ID" value="RWS01309.1"/>
    <property type="molecule type" value="Genomic_DNA"/>
</dbReference>
<feature type="compositionally biased region" description="Basic and acidic residues" evidence="5">
    <location>
        <begin position="54"/>
        <end position="64"/>
    </location>
</feature>
<evidence type="ECO:0000256" key="1">
    <source>
        <dbReference type="ARBA" id="ARBA00004604"/>
    </source>
</evidence>
<dbReference type="SMART" id="SM00386">
    <property type="entry name" value="HAT"/>
    <property type="match status" value="5"/>
</dbReference>
<gene>
    <name evidence="8" type="ORF">B4U79_02673</name>
    <name evidence="9" type="ORF">B4U79_11649</name>
    <name evidence="7" type="ORF">B4U79_16052</name>
</gene>
<keyword evidence="2" id="KW-0698">rRNA processing</keyword>
<reference evidence="9 10" key="1">
    <citation type="journal article" date="2018" name="Gigascience">
        <title>Genomes of trombidid mites reveal novel predicted allergens and laterally-transferred genes associated with secondary metabolism.</title>
        <authorList>
            <person name="Dong X."/>
            <person name="Chaisiri K."/>
            <person name="Xia D."/>
            <person name="Armstrong S.D."/>
            <person name="Fang Y."/>
            <person name="Donnelly M.J."/>
            <person name="Kadowaki T."/>
            <person name="McGarry J.W."/>
            <person name="Darby A.C."/>
            <person name="Makepeace B.L."/>
        </authorList>
    </citation>
    <scope>NUCLEOTIDE SEQUENCE [LARGE SCALE GENOMIC DNA]</scope>
    <source>
        <strain evidence="9">UoL-WK</strain>
    </source>
</reference>
<dbReference type="GO" id="GO:0003723">
    <property type="term" value="F:RNA binding"/>
    <property type="evidence" value="ECO:0007669"/>
    <property type="project" value="TreeGrafter"/>
</dbReference>
<organism evidence="9 10">
    <name type="scientific">Dinothrombium tinctorium</name>
    <dbReference type="NCBI Taxonomy" id="1965070"/>
    <lineage>
        <taxon>Eukaryota</taxon>
        <taxon>Metazoa</taxon>
        <taxon>Ecdysozoa</taxon>
        <taxon>Arthropoda</taxon>
        <taxon>Chelicerata</taxon>
        <taxon>Arachnida</taxon>
        <taxon>Acari</taxon>
        <taxon>Acariformes</taxon>
        <taxon>Trombidiformes</taxon>
        <taxon>Prostigmata</taxon>
        <taxon>Anystina</taxon>
        <taxon>Parasitengona</taxon>
        <taxon>Trombidioidea</taxon>
        <taxon>Trombidiidae</taxon>
        <taxon>Dinothrombium</taxon>
    </lineage>
</organism>
<evidence type="ECO:0000256" key="4">
    <source>
        <dbReference type="ARBA" id="ARBA00023242"/>
    </source>
</evidence>
<dbReference type="Pfam" id="PF05843">
    <property type="entry name" value="Suf"/>
    <property type="match status" value="1"/>
</dbReference>
<keyword evidence="3" id="KW-0677">Repeat</keyword>
<evidence type="ECO:0000256" key="2">
    <source>
        <dbReference type="ARBA" id="ARBA00022552"/>
    </source>
</evidence>
<dbReference type="Gene3D" id="1.25.40.10">
    <property type="entry name" value="Tetratricopeptide repeat domain"/>
    <property type="match status" value="1"/>
</dbReference>
<name>A0A3S3P7I2_9ACAR</name>
<feature type="compositionally biased region" description="Basic and acidic residues" evidence="5">
    <location>
        <begin position="25"/>
        <end position="39"/>
    </location>
</feature>
<dbReference type="PANTHER" id="PTHR23270">
    <property type="entry name" value="PROGRAMMED CELL DEATH PROTEIN 11 PRE-RRNA PROCESSING PROTEIN RRP5"/>
    <property type="match status" value="1"/>
</dbReference>
<keyword evidence="4" id="KW-0539">Nucleus</keyword>
<feature type="region of interest" description="Disordered" evidence="5">
    <location>
        <begin position="54"/>
        <end position="99"/>
    </location>
</feature>
<dbReference type="OrthoDB" id="412781at2759"/>
<evidence type="ECO:0000256" key="5">
    <source>
        <dbReference type="SAM" id="MobiDB-lite"/>
    </source>
</evidence>
<dbReference type="EMBL" id="NCKU01002436">
    <property type="protein sequence ID" value="RWS09593.1"/>
    <property type="molecule type" value="Genomic_DNA"/>
</dbReference>
<keyword evidence="10" id="KW-1185">Reference proteome</keyword>
<protein>
    <submittedName>
        <fullName evidence="9">Pdcd11 protein-like protein</fullName>
    </submittedName>
</protein>
<dbReference type="SUPFAM" id="SSF48452">
    <property type="entry name" value="TPR-like"/>
    <property type="match status" value="2"/>
</dbReference>
<dbReference type="FunFam" id="1.25.40.10:FF:000065">
    <property type="entry name" value="Programmed cell death 11"/>
    <property type="match status" value="1"/>
</dbReference>
<feature type="domain" description="Suppressor of forked" evidence="6">
    <location>
        <begin position="201"/>
        <end position="273"/>
    </location>
</feature>
<dbReference type="PANTHER" id="PTHR23270:SF10">
    <property type="entry name" value="PROTEIN RRP5 HOMOLOG"/>
    <property type="match status" value="1"/>
</dbReference>
<feature type="compositionally biased region" description="Low complexity" evidence="5">
    <location>
        <begin position="67"/>
        <end position="77"/>
    </location>
</feature>